<evidence type="ECO:0000256" key="1">
    <source>
        <dbReference type="SAM" id="MobiDB-lite"/>
    </source>
</evidence>
<organism evidence="2 3">
    <name type="scientific">Cocos nucifera</name>
    <name type="common">Coconut palm</name>
    <dbReference type="NCBI Taxonomy" id="13894"/>
    <lineage>
        <taxon>Eukaryota</taxon>
        <taxon>Viridiplantae</taxon>
        <taxon>Streptophyta</taxon>
        <taxon>Embryophyta</taxon>
        <taxon>Tracheophyta</taxon>
        <taxon>Spermatophyta</taxon>
        <taxon>Magnoliopsida</taxon>
        <taxon>Liliopsida</taxon>
        <taxon>Arecaceae</taxon>
        <taxon>Arecoideae</taxon>
        <taxon>Cocoseae</taxon>
        <taxon>Attaleinae</taxon>
        <taxon>Cocos</taxon>
    </lineage>
</organism>
<dbReference type="EMBL" id="CM017878">
    <property type="protein sequence ID" value="KAG1355325.1"/>
    <property type="molecule type" value="Genomic_DNA"/>
</dbReference>
<evidence type="ECO:0000313" key="3">
    <source>
        <dbReference type="Proteomes" id="UP000797356"/>
    </source>
</evidence>
<feature type="region of interest" description="Disordered" evidence="1">
    <location>
        <begin position="1"/>
        <end position="22"/>
    </location>
</feature>
<proteinExistence type="predicted"/>
<comment type="caution">
    <text evidence="2">The sequence shown here is derived from an EMBL/GenBank/DDBJ whole genome shotgun (WGS) entry which is preliminary data.</text>
</comment>
<protein>
    <submittedName>
        <fullName evidence="2">Uncharacterized protein</fullName>
    </submittedName>
</protein>
<dbReference type="Proteomes" id="UP000797356">
    <property type="component" value="Chromosome 7"/>
</dbReference>
<dbReference type="AlphaFoldDB" id="A0A8K0N526"/>
<reference evidence="2" key="2">
    <citation type="submission" date="2019-07" db="EMBL/GenBank/DDBJ databases">
        <authorList>
            <person name="Yang Y."/>
            <person name="Bocs S."/>
            <person name="Baudouin L."/>
        </authorList>
    </citation>
    <scope>NUCLEOTIDE SEQUENCE</scope>
    <source>
        <tissue evidence="2">Spear leaf of Hainan Tall coconut</tissue>
    </source>
</reference>
<gene>
    <name evidence="2" type="ORF">COCNU_07G014370</name>
</gene>
<evidence type="ECO:0000313" key="2">
    <source>
        <dbReference type="EMBL" id="KAG1355325.1"/>
    </source>
</evidence>
<keyword evidence="3" id="KW-1185">Reference proteome</keyword>
<sequence>MPPIAADAVLENQEQNKELKTKKSGKMERVRFYKKTRAKVGAVLALCKGGLHQLAEGLVGAQANGAKPQAGGSKGKTRERVSLGGGLDVSRGALPSHLTPPLPKLLMLKWGLHVQGLDIQGNMKPRKVLGKGKRNQEGFLA</sequence>
<accession>A0A8K0N526</accession>
<name>A0A8K0N526_COCNU</name>
<reference evidence="2" key="1">
    <citation type="journal article" date="2017" name="Gigascience">
        <title>The genome draft of coconut (Cocos nucifera).</title>
        <authorList>
            <person name="Xiao Y."/>
            <person name="Xu P."/>
            <person name="Fan H."/>
            <person name="Baudouin L."/>
            <person name="Xia W."/>
            <person name="Bocs S."/>
            <person name="Xu J."/>
            <person name="Li Q."/>
            <person name="Guo A."/>
            <person name="Zhou L."/>
            <person name="Li J."/>
            <person name="Wu Y."/>
            <person name="Ma Z."/>
            <person name="Armero A."/>
            <person name="Issali A.E."/>
            <person name="Liu N."/>
            <person name="Peng M."/>
            <person name="Yang Y."/>
        </authorList>
    </citation>
    <scope>NUCLEOTIDE SEQUENCE</scope>
    <source>
        <tissue evidence="2">Spear leaf of Hainan Tall coconut</tissue>
    </source>
</reference>
<feature type="region of interest" description="Disordered" evidence="1">
    <location>
        <begin position="62"/>
        <end position="95"/>
    </location>
</feature>